<name>A0ABS0YLJ9_9BACT</name>
<evidence type="ECO:0000256" key="2">
    <source>
        <dbReference type="ARBA" id="ARBA00022448"/>
    </source>
</evidence>
<evidence type="ECO:0000313" key="9">
    <source>
        <dbReference type="Proteomes" id="UP000641025"/>
    </source>
</evidence>
<evidence type="ECO:0000313" key="8">
    <source>
        <dbReference type="EMBL" id="MBJ6798856.1"/>
    </source>
</evidence>
<evidence type="ECO:0000256" key="1">
    <source>
        <dbReference type="ARBA" id="ARBA00004651"/>
    </source>
</evidence>
<dbReference type="InterPro" id="IPR052031">
    <property type="entry name" value="Membrane_Transporter-Flippase"/>
</dbReference>
<dbReference type="InterPro" id="IPR002528">
    <property type="entry name" value="MATE_fam"/>
</dbReference>
<keyword evidence="2" id="KW-0813">Transport</keyword>
<keyword evidence="3" id="KW-1003">Cell membrane</keyword>
<feature type="transmembrane region" description="Helical" evidence="7">
    <location>
        <begin position="20"/>
        <end position="37"/>
    </location>
</feature>
<gene>
    <name evidence="8" type="ORF">JFN90_01755</name>
</gene>
<proteinExistence type="predicted"/>
<comment type="subcellular location">
    <subcellularLocation>
        <location evidence="1">Cell membrane</location>
        <topology evidence="1">Multi-pass membrane protein</topology>
    </subcellularLocation>
</comment>
<feature type="transmembrane region" description="Helical" evidence="7">
    <location>
        <begin position="198"/>
        <end position="216"/>
    </location>
</feature>
<dbReference type="PIRSF" id="PIRSF006603">
    <property type="entry name" value="DinF"/>
    <property type="match status" value="1"/>
</dbReference>
<evidence type="ECO:0000256" key="3">
    <source>
        <dbReference type="ARBA" id="ARBA00022475"/>
    </source>
</evidence>
<keyword evidence="6 7" id="KW-0472">Membrane</keyword>
<keyword evidence="5 7" id="KW-1133">Transmembrane helix</keyword>
<feature type="transmembrane region" description="Helical" evidence="7">
    <location>
        <begin position="287"/>
        <end position="304"/>
    </location>
</feature>
<feature type="transmembrane region" description="Helical" evidence="7">
    <location>
        <begin position="416"/>
        <end position="441"/>
    </location>
</feature>
<dbReference type="NCBIfam" id="TIGR00797">
    <property type="entry name" value="matE"/>
    <property type="match status" value="1"/>
</dbReference>
<feature type="transmembrane region" description="Helical" evidence="7">
    <location>
        <begin position="100"/>
        <end position="123"/>
    </location>
</feature>
<evidence type="ECO:0000256" key="6">
    <source>
        <dbReference type="ARBA" id="ARBA00023136"/>
    </source>
</evidence>
<feature type="transmembrane region" description="Helical" evidence="7">
    <location>
        <begin position="245"/>
        <end position="267"/>
    </location>
</feature>
<evidence type="ECO:0000256" key="4">
    <source>
        <dbReference type="ARBA" id="ARBA00022692"/>
    </source>
</evidence>
<dbReference type="InterPro" id="IPR048279">
    <property type="entry name" value="MdtK-like"/>
</dbReference>
<dbReference type="Proteomes" id="UP000641025">
    <property type="component" value="Unassembled WGS sequence"/>
</dbReference>
<feature type="transmembrane region" description="Helical" evidence="7">
    <location>
        <begin position="169"/>
        <end position="186"/>
    </location>
</feature>
<feature type="transmembrane region" description="Helical" evidence="7">
    <location>
        <begin position="325"/>
        <end position="341"/>
    </location>
</feature>
<sequence>MSQSGHDLLNQPIPGLIRKIALPTSIGYFFNTMFNVVDTFYGGRISTDALAAMSLSFPVFFLIIAIGAGISTGATSLIGHALGAGDRDGARHLAGQTLSFGLVHGILVMLVGLASAPFLYGLLGAKGTVLQLALQYMNCIFTGSIFFLVNYVLNAILNATGDSRSFRNYLVLGFFLNLVCDPWFMYGGLGLPAFGLPGIAWATVLVQAIGNCYMLMRVRQSGMLRHFRFRELLPDRQAYLQLAKLGFPSSLNMMTVAIGIFVITRFVARFGSDAVAAYGIGTRIEQIALLPVMGMNVATLALVAQNSGARQIERVVLTIRTSLRAGMILMSFGTAAVFLAARPLVSLFSKDPVVVAIGVHYLHFESFVFTAYVILYTSVAVLQGLKRPAFPLVIGVARQIVFPIPIFYLLADVLGWGLTGIWCGILLVTWSAACVILFYVLRLAASLDGAAVLAVPEAGEDGRSS</sequence>
<keyword evidence="9" id="KW-1185">Reference proteome</keyword>
<reference evidence="8 9" key="1">
    <citation type="submission" date="2020-12" db="EMBL/GenBank/DDBJ databases">
        <title>Geomonas sp. Red259, isolated from paddy soil.</title>
        <authorList>
            <person name="Xu Z."/>
            <person name="Zhang Z."/>
            <person name="Masuda Y."/>
            <person name="Itoh H."/>
            <person name="Senoo K."/>
        </authorList>
    </citation>
    <scope>NUCLEOTIDE SEQUENCE [LARGE SCALE GENOMIC DNA]</scope>
    <source>
        <strain evidence="8 9">Red259</strain>
    </source>
</reference>
<organism evidence="8 9">
    <name type="scientific">Geomonas propionica</name>
    <dbReference type="NCBI Taxonomy" id="2798582"/>
    <lineage>
        <taxon>Bacteria</taxon>
        <taxon>Pseudomonadati</taxon>
        <taxon>Thermodesulfobacteriota</taxon>
        <taxon>Desulfuromonadia</taxon>
        <taxon>Geobacterales</taxon>
        <taxon>Geobacteraceae</taxon>
        <taxon>Geomonas</taxon>
    </lineage>
</organism>
<dbReference type="PANTHER" id="PTHR43549">
    <property type="entry name" value="MULTIDRUG RESISTANCE PROTEIN YPNP-RELATED"/>
    <property type="match status" value="1"/>
</dbReference>
<comment type="caution">
    <text evidence="8">The sequence shown here is derived from an EMBL/GenBank/DDBJ whole genome shotgun (WGS) entry which is preliminary data.</text>
</comment>
<feature type="transmembrane region" description="Helical" evidence="7">
    <location>
        <begin position="361"/>
        <end position="382"/>
    </location>
</feature>
<protein>
    <submittedName>
        <fullName evidence="8">MATE family efflux transporter</fullName>
    </submittedName>
</protein>
<evidence type="ECO:0000256" key="5">
    <source>
        <dbReference type="ARBA" id="ARBA00022989"/>
    </source>
</evidence>
<evidence type="ECO:0000256" key="7">
    <source>
        <dbReference type="SAM" id="Phobius"/>
    </source>
</evidence>
<dbReference type="Pfam" id="PF01554">
    <property type="entry name" value="MatE"/>
    <property type="match status" value="2"/>
</dbReference>
<dbReference type="PANTHER" id="PTHR43549:SF3">
    <property type="entry name" value="MULTIDRUG RESISTANCE PROTEIN YPNP-RELATED"/>
    <property type="match status" value="1"/>
</dbReference>
<accession>A0ABS0YLJ9</accession>
<feature type="transmembrane region" description="Helical" evidence="7">
    <location>
        <begin position="135"/>
        <end position="157"/>
    </location>
</feature>
<feature type="transmembrane region" description="Helical" evidence="7">
    <location>
        <begin position="389"/>
        <end position="410"/>
    </location>
</feature>
<dbReference type="EMBL" id="JAEMHK010000001">
    <property type="protein sequence ID" value="MBJ6798856.1"/>
    <property type="molecule type" value="Genomic_DNA"/>
</dbReference>
<feature type="transmembrane region" description="Helical" evidence="7">
    <location>
        <begin position="57"/>
        <end position="79"/>
    </location>
</feature>
<keyword evidence="4 7" id="KW-0812">Transmembrane</keyword>
<dbReference type="CDD" id="cd13145">
    <property type="entry name" value="MATE_like_5"/>
    <property type="match status" value="1"/>
</dbReference>